<dbReference type="RefSeq" id="WP_144883727.1">
    <property type="nucleotide sequence ID" value="NZ_VLLE01000002.1"/>
</dbReference>
<dbReference type="EMBL" id="VLLE01000002">
    <property type="protein sequence ID" value="TWI85109.1"/>
    <property type="molecule type" value="Genomic_DNA"/>
</dbReference>
<dbReference type="Pfam" id="PF02566">
    <property type="entry name" value="OsmC"/>
    <property type="match status" value="1"/>
</dbReference>
<name>A0A562SUW9_9BACT</name>
<protein>
    <submittedName>
        <fullName evidence="1">Putative OsmC-like protein</fullName>
    </submittedName>
</protein>
<accession>A0A562SUW9</accession>
<dbReference type="InterPro" id="IPR036102">
    <property type="entry name" value="OsmC/Ohrsf"/>
</dbReference>
<evidence type="ECO:0000313" key="2">
    <source>
        <dbReference type="Proteomes" id="UP000316167"/>
    </source>
</evidence>
<dbReference type="PANTHER" id="PTHR39624:SF2">
    <property type="entry name" value="OSMC-LIKE PROTEIN"/>
    <property type="match status" value="1"/>
</dbReference>
<dbReference type="PANTHER" id="PTHR39624">
    <property type="entry name" value="PROTEIN INVOLVED IN RIMO-MEDIATED BETA-METHYLTHIOLATION OF RIBOSOMAL PROTEIN S12 YCAO"/>
    <property type="match status" value="1"/>
</dbReference>
<dbReference type="SUPFAM" id="SSF82784">
    <property type="entry name" value="OsmC-like"/>
    <property type="match status" value="1"/>
</dbReference>
<dbReference type="InterPro" id="IPR015946">
    <property type="entry name" value="KH_dom-like_a/b"/>
</dbReference>
<dbReference type="AlphaFoldDB" id="A0A562SUW9"/>
<dbReference type="Gene3D" id="3.30.300.20">
    <property type="match status" value="1"/>
</dbReference>
<keyword evidence="2" id="KW-1185">Reference proteome</keyword>
<evidence type="ECO:0000313" key="1">
    <source>
        <dbReference type="EMBL" id="TWI85109.1"/>
    </source>
</evidence>
<reference evidence="1 2" key="1">
    <citation type="journal article" date="2015" name="Stand. Genomic Sci.">
        <title>Genomic Encyclopedia of Bacterial and Archaeal Type Strains, Phase III: the genomes of soil and plant-associated and newly described type strains.</title>
        <authorList>
            <person name="Whitman W.B."/>
            <person name="Woyke T."/>
            <person name="Klenk H.P."/>
            <person name="Zhou Y."/>
            <person name="Lilburn T.G."/>
            <person name="Beck B.J."/>
            <person name="De Vos P."/>
            <person name="Vandamme P."/>
            <person name="Eisen J.A."/>
            <person name="Garrity G."/>
            <person name="Hugenholtz P."/>
            <person name="Kyrpides N.C."/>
        </authorList>
    </citation>
    <scope>NUCLEOTIDE SEQUENCE [LARGE SCALE GENOMIC DNA]</scope>
    <source>
        <strain evidence="1 2">CGMCC 1.7271</strain>
    </source>
</reference>
<sequence>MTSSIVYKGELRTEATHLYSQSVVETDAPLDNQGMAQRFSPTDLVATALGSCMMTIMGIKARDMQIDLTGTKIEILKHMKSEPRRIGAVDVKFILPAGLQLDDKQRTILQNAALTCPVAKSLDPAIEQNVVFNW</sequence>
<comment type="caution">
    <text evidence="1">The sequence shown here is derived from an EMBL/GenBank/DDBJ whole genome shotgun (WGS) entry which is preliminary data.</text>
</comment>
<dbReference type="OrthoDB" id="290036at2"/>
<dbReference type="Proteomes" id="UP000316167">
    <property type="component" value="Unassembled WGS sequence"/>
</dbReference>
<proteinExistence type="predicted"/>
<organism evidence="1 2">
    <name type="scientific">Lacibacter cauensis</name>
    <dbReference type="NCBI Taxonomy" id="510947"/>
    <lineage>
        <taxon>Bacteria</taxon>
        <taxon>Pseudomonadati</taxon>
        <taxon>Bacteroidota</taxon>
        <taxon>Chitinophagia</taxon>
        <taxon>Chitinophagales</taxon>
        <taxon>Chitinophagaceae</taxon>
        <taxon>Lacibacter</taxon>
    </lineage>
</organism>
<gene>
    <name evidence="1" type="ORF">IQ13_0265</name>
</gene>
<dbReference type="InterPro" id="IPR003718">
    <property type="entry name" value="OsmC/Ohr_fam"/>
</dbReference>